<feature type="region of interest" description="Disordered" evidence="1">
    <location>
        <begin position="85"/>
        <end position="127"/>
    </location>
</feature>
<feature type="compositionally biased region" description="Basic residues" evidence="1">
    <location>
        <begin position="240"/>
        <end position="252"/>
    </location>
</feature>
<name>A0A6L2K7S8_TANCI</name>
<feature type="region of interest" description="Disordered" evidence="1">
    <location>
        <begin position="235"/>
        <end position="257"/>
    </location>
</feature>
<evidence type="ECO:0000313" key="2">
    <source>
        <dbReference type="EMBL" id="GEU43944.1"/>
    </source>
</evidence>
<organism evidence="2">
    <name type="scientific">Tanacetum cinerariifolium</name>
    <name type="common">Dalmatian daisy</name>
    <name type="synonym">Chrysanthemum cinerariifolium</name>
    <dbReference type="NCBI Taxonomy" id="118510"/>
    <lineage>
        <taxon>Eukaryota</taxon>
        <taxon>Viridiplantae</taxon>
        <taxon>Streptophyta</taxon>
        <taxon>Embryophyta</taxon>
        <taxon>Tracheophyta</taxon>
        <taxon>Spermatophyta</taxon>
        <taxon>Magnoliopsida</taxon>
        <taxon>eudicotyledons</taxon>
        <taxon>Gunneridae</taxon>
        <taxon>Pentapetalae</taxon>
        <taxon>asterids</taxon>
        <taxon>campanulids</taxon>
        <taxon>Asterales</taxon>
        <taxon>Asteraceae</taxon>
        <taxon>Asteroideae</taxon>
        <taxon>Anthemideae</taxon>
        <taxon>Anthemidinae</taxon>
        <taxon>Tanacetum</taxon>
    </lineage>
</organism>
<sequence length="432" mass="49959">MQDDKLVEQELRLTCARMGRNGVFRKLDLKDVWCWKVFVYKEVTRRHLEALAHKGDDGGACEVLGWLLGRVTPLFPSMLAQAAVEEGEGSGKPIGPQPTPSLAQPSLGDQTHETSSSSSPENTQSPRIVLEGTGGLEEDQKMEHTPNASVQEASISIAGIVNTLVNIANVRLRPVVITDPEQEQRRATLIVQPAIDPKDKGKGKMVEPEPKKKNSRKGILMLLRLLEIKSDKGVDNTEKRKARSRMKRMSKRQKTDADLEEEEQLRDFLNIIPDEEGEVDYAVLDKRYPIVDSKSEFYYNDRYGKPHDYYRVFRADGSSRYIKNFTEMASKFDRLDFIELHSLVMQRFEITTPEVIDLILWRDLRIMFKESADDDLWKNQEEWILKSWNFYENYRVHILMLEDGTEFYMLAERRYLLIKETLKRMMALRLIA</sequence>
<reference evidence="2" key="1">
    <citation type="journal article" date="2019" name="Sci. Rep.">
        <title>Draft genome of Tanacetum cinerariifolium, the natural source of mosquito coil.</title>
        <authorList>
            <person name="Yamashiro T."/>
            <person name="Shiraishi A."/>
            <person name="Satake H."/>
            <person name="Nakayama K."/>
        </authorList>
    </citation>
    <scope>NUCLEOTIDE SEQUENCE</scope>
</reference>
<feature type="compositionally biased region" description="Polar residues" evidence="1">
    <location>
        <begin position="100"/>
        <end position="109"/>
    </location>
</feature>
<gene>
    <name evidence="2" type="ORF">Tci_015922</name>
</gene>
<dbReference type="EMBL" id="BKCJ010001776">
    <property type="protein sequence ID" value="GEU43944.1"/>
    <property type="molecule type" value="Genomic_DNA"/>
</dbReference>
<dbReference type="AlphaFoldDB" id="A0A6L2K7S8"/>
<comment type="caution">
    <text evidence="2">The sequence shown here is derived from an EMBL/GenBank/DDBJ whole genome shotgun (WGS) entry which is preliminary data.</text>
</comment>
<protein>
    <submittedName>
        <fullName evidence="2">Uncharacterized protein</fullName>
    </submittedName>
</protein>
<evidence type="ECO:0000256" key="1">
    <source>
        <dbReference type="SAM" id="MobiDB-lite"/>
    </source>
</evidence>
<accession>A0A6L2K7S8</accession>
<proteinExistence type="predicted"/>